<evidence type="ECO:0000313" key="1">
    <source>
        <dbReference type="WBParaSite" id="MCU_010605-RB"/>
    </source>
</evidence>
<sequence>GKNHQRVTTREQNRQKACTNRDAPVMGLPFCLHERILPSMTIFQPSFIALSIPDSSCNAQNFYHMKLAVLKFSDSCPYL</sequence>
<name>A0A5K3FQC5_MESCO</name>
<reference evidence="1" key="1">
    <citation type="submission" date="2019-11" db="UniProtKB">
        <authorList>
            <consortium name="WormBaseParasite"/>
        </authorList>
    </citation>
    <scope>IDENTIFICATION</scope>
</reference>
<proteinExistence type="predicted"/>
<accession>A0A5K3FQC5</accession>
<dbReference type="AlphaFoldDB" id="A0A5K3FQC5"/>
<dbReference type="WBParaSite" id="MCU_010605-RB">
    <property type="protein sequence ID" value="MCU_010605-RB"/>
    <property type="gene ID" value="MCU_010605"/>
</dbReference>
<protein>
    <submittedName>
        <fullName evidence="1">Ovule protein</fullName>
    </submittedName>
</protein>
<organism evidence="1">
    <name type="scientific">Mesocestoides corti</name>
    <name type="common">Flatworm</name>
    <dbReference type="NCBI Taxonomy" id="53468"/>
    <lineage>
        <taxon>Eukaryota</taxon>
        <taxon>Metazoa</taxon>
        <taxon>Spiralia</taxon>
        <taxon>Lophotrochozoa</taxon>
        <taxon>Platyhelminthes</taxon>
        <taxon>Cestoda</taxon>
        <taxon>Eucestoda</taxon>
        <taxon>Cyclophyllidea</taxon>
        <taxon>Mesocestoididae</taxon>
        <taxon>Mesocestoides</taxon>
    </lineage>
</organism>